<dbReference type="AlphaFoldDB" id="A0A844H8N7"/>
<keyword evidence="2" id="KW-0238">DNA-binding</keyword>
<dbReference type="Pfam" id="PF01047">
    <property type="entry name" value="MarR"/>
    <property type="match status" value="1"/>
</dbReference>
<dbReference type="PROSITE" id="PS50995">
    <property type="entry name" value="HTH_MARR_2"/>
    <property type="match status" value="1"/>
</dbReference>
<name>A0A844H8N7_9RHOB</name>
<dbReference type="Proteomes" id="UP000442533">
    <property type="component" value="Unassembled WGS sequence"/>
</dbReference>
<comment type="caution">
    <text evidence="2">The sequence shown here is derived from an EMBL/GenBank/DDBJ whole genome shotgun (WGS) entry which is preliminary data.</text>
</comment>
<dbReference type="InterPro" id="IPR036390">
    <property type="entry name" value="WH_DNA-bd_sf"/>
</dbReference>
<evidence type="ECO:0000313" key="3">
    <source>
        <dbReference type="Proteomes" id="UP000442533"/>
    </source>
</evidence>
<reference evidence="2 3" key="1">
    <citation type="submission" date="2019-11" db="EMBL/GenBank/DDBJ databases">
        <authorList>
            <person name="Dong K."/>
        </authorList>
    </citation>
    <scope>NUCLEOTIDE SEQUENCE [LARGE SCALE GENOMIC DNA]</scope>
    <source>
        <strain evidence="2 3">JCM 17370</strain>
    </source>
</reference>
<dbReference type="GO" id="GO:0006950">
    <property type="term" value="P:response to stress"/>
    <property type="evidence" value="ECO:0007669"/>
    <property type="project" value="TreeGrafter"/>
</dbReference>
<organism evidence="2 3">
    <name type="scientific">Paracoccus limosus</name>
    <dbReference type="NCBI Taxonomy" id="913252"/>
    <lineage>
        <taxon>Bacteria</taxon>
        <taxon>Pseudomonadati</taxon>
        <taxon>Pseudomonadota</taxon>
        <taxon>Alphaproteobacteria</taxon>
        <taxon>Rhodobacterales</taxon>
        <taxon>Paracoccaceae</taxon>
        <taxon>Paracoccus</taxon>
    </lineage>
</organism>
<feature type="domain" description="HTH marR-type" evidence="1">
    <location>
        <begin position="21"/>
        <end position="153"/>
    </location>
</feature>
<dbReference type="PANTHER" id="PTHR33164">
    <property type="entry name" value="TRANSCRIPTIONAL REGULATOR, MARR FAMILY"/>
    <property type="match status" value="1"/>
</dbReference>
<dbReference type="Gene3D" id="1.10.10.10">
    <property type="entry name" value="Winged helix-like DNA-binding domain superfamily/Winged helix DNA-binding domain"/>
    <property type="match status" value="1"/>
</dbReference>
<dbReference type="InterPro" id="IPR000835">
    <property type="entry name" value="HTH_MarR-typ"/>
</dbReference>
<dbReference type="PRINTS" id="PR00598">
    <property type="entry name" value="HTHMARR"/>
</dbReference>
<proteinExistence type="predicted"/>
<evidence type="ECO:0000259" key="1">
    <source>
        <dbReference type="PROSITE" id="PS50995"/>
    </source>
</evidence>
<accession>A0A844H8N7</accession>
<protein>
    <submittedName>
        <fullName evidence="2">Winged helix DNA-binding protein</fullName>
    </submittedName>
</protein>
<dbReference type="SUPFAM" id="SSF46785">
    <property type="entry name" value="Winged helix' DNA-binding domain"/>
    <property type="match status" value="1"/>
</dbReference>
<gene>
    <name evidence="2" type="ORF">GL279_15140</name>
</gene>
<dbReference type="RefSeq" id="WP_155065468.1">
    <property type="nucleotide sequence ID" value="NZ_WMIF01000025.1"/>
</dbReference>
<dbReference type="GO" id="GO:0003700">
    <property type="term" value="F:DNA-binding transcription factor activity"/>
    <property type="evidence" value="ECO:0007669"/>
    <property type="project" value="InterPro"/>
</dbReference>
<dbReference type="SMART" id="SM00347">
    <property type="entry name" value="HTH_MARR"/>
    <property type="match status" value="1"/>
</dbReference>
<dbReference type="InterPro" id="IPR039422">
    <property type="entry name" value="MarR/SlyA-like"/>
</dbReference>
<dbReference type="PANTHER" id="PTHR33164:SF43">
    <property type="entry name" value="HTH-TYPE TRANSCRIPTIONAL REPRESSOR YETL"/>
    <property type="match status" value="1"/>
</dbReference>
<evidence type="ECO:0000313" key="2">
    <source>
        <dbReference type="EMBL" id="MTH35940.1"/>
    </source>
</evidence>
<sequence length="158" mass="17609">MSGEPLKKAQESAAESPRALRDLIGYHLKRASAWDLHNANAALEAAGVRTVPMSVLLTITEKPGISSAEICRILRMQRANIVPVLAELEARGLFLREADPDDNRIQRLFPTAKGREEAQRMLGLISAHEERMLAGLTMAERDELRRMLAIIWREDGEG</sequence>
<dbReference type="InterPro" id="IPR036388">
    <property type="entry name" value="WH-like_DNA-bd_sf"/>
</dbReference>
<dbReference type="GO" id="GO:0003677">
    <property type="term" value="F:DNA binding"/>
    <property type="evidence" value="ECO:0007669"/>
    <property type="project" value="UniProtKB-KW"/>
</dbReference>
<dbReference type="OrthoDB" id="8077146at2"/>
<keyword evidence="3" id="KW-1185">Reference proteome</keyword>
<dbReference type="EMBL" id="WMIF01000025">
    <property type="protein sequence ID" value="MTH35940.1"/>
    <property type="molecule type" value="Genomic_DNA"/>
</dbReference>